<dbReference type="Proteomes" id="UP000006233">
    <property type="component" value="Unassembled WGS sequence"/>
</dbReference>
<comment type="caution">
    <text evidence="1">The sequence shown here is derived from an EMBL/GenBank/DDBJ whole genome shotgun (WGS) entry which is preliminary data.</text>
</comment>
<organism evidence="1 2">
    <name type="scientific">Leptotrichia hofstadii F0254</name>
    <dbReference type="NCBI Taxonomy" id="634994"/>
    <lineage>
        <taxon>Bacteria</taxon>
        <taxon>Fusobacteriati</taxon>
        <taxon>Fusobacteriota</taxon>
        <taxon>Fusobacteriia</taxon>
        <taxon>Fusobacteriales</taxon>
        <taxon>Leptotrichiaceae</taxon>
        <taxon>Leptotrichia</taxon>
    </lineage>
</organism>
<reference evidence="1 2" key="1">
    <citation type="submission" date="2009-09" db="EMBL/GenBank/DDBJ databases">
        <authorList>
            <person name="Weinstock G."/>
            <person name="Sodergren E."/>
            <person name="Clifton S."/>
            <person name="Fulton L."/>
            <person name="Fulton B."/>
            <person name="Courtney L."/>
            <person name="Fronick C."/>
            <person name="Harrison M."/>
            <person name="Strong C."/>
            <person name="Farmer C."/>
            <person name="Delahaunty K."/>
            <person name="Markovic C."/>
            <person name="Hall O."/>
            <person name="Minx P."/>
            <person name="Tomlinson C."/>
            <person name="Mitreva M."/>
            <person name="Nelson J."/>
            <person name="Hou S."/>
            <person name="Wollam A."/>
            <person name="Pepin K.H."/>
            <person name="Johnson M."/>
            <person name="Bhonagiri V."/>
            <person name="Nash W.E."/>
            <person name="Warren W."/>
            <person name="Chinwalla A."/>
            <person name="Mardis E.R."/>
            <person name="Wilson R.K."/>
        </authorList>
    </citation>
    <scope>NUCLEOTIDE SEQUENCE [LARGE SCALE GENOMIC DNA]</scope>
    <source>
        <strain evidence="1 2">F0254</strain>
    </source>
</reference>
<protein>
    <submittedName>
        <fullName evidence="1">Uncharacterized protein</fullName>
    </submittedName>
</protein>
<gene>
    <name evidence="1" type="ORF">GCWU000323_02429</name>
</gene>
<accession>C9N0R4</accession>
<dbReference type="HOGENOM" id="CLU_1003992_0_0_0"/>
<sequence length="277" mass="33279">MFISCGKFDRKKYSKKDLKKLDFSKNYDFKHKESFMGESVYYEWNLECIELNCSISYLNEVKNYSNKITLVLKDYKQKNEIMKQIVNGMKKPDENVIVRDYYPESKIAIYDKNEHYSFETSVKNEEFYKVLDNLLGKSHKKLLEELEKKDLKKLDFSKNYDFKHKEAVTGNSDYFEWNLECEKLNCNVSYLHGVKKYSRKIVLKDYKQKNNIIKKIINGMKNPNENVVIDDHYPESKIIIYDKNEHYSFDSNVENKEFYKVLDNLLGENHERLLEKL</sequence>
<dbReference type="EMBL" id="ACVB02000026">
    <property type="protein sequence ID" value="EEX73751.1"/>
    <property type="molecule type" value="Genomic_DNA"/>
</dbReference>
<evidence type="ECO:0000313" key="2">
    <source>
        <dbReference type="Proteomes" id="UP000006233"/>
    </source>
</evidence>
<dbReference type="STRING" id="634994.GCWU000323_02429"/>
<evidence type="ECO:0000313" key="1">
    <source>
        <dbReference type="EMBL" id="EEX73751.1"/>
    </source>
</evidence>
<dbReference type="AlphaFoldDB" id="C9N0R4"/>
<name>C9N0R4_9FUSO</name>
<dbReference type="eggNOG" id="ENOG502ZJ1P">
    <property type="taxonomic scope" value="Bacteria"/>
</dbReference>
<proteinExistence type="predicted"/>